<dbReference type="InterPro" id="IPR058792">
    <property type="entry name" value="Beta-barrel_RND_2"/>
</dbReference>
<evidence type="ECO:0000256" key="2">
    <source>
        <dbReference type="ARBA" id="ARBA00023054"/>
    </source>
</evidence>
<evidence type="ECO:0000313" key="5">
    <source>
        <dbReference type="EMBL" id="QDV43272.1"/>
    </source>
</evidence>
<dbReference type="Proteomes" id="UP000319004">
    <property type="component" value="Chromosome"/>
</dbReference>
<dbReference type="InterPro" id="IPR059052">
    <property type="entry name" value="HH_YbhG-like"/>
</dbReference>
<dbReference type="PANTHER" id="PTHR32347">
    <property type="entry name" value="EFFLUX SYSTEM COMPONENT YKNX-RELATED"/>
    <property type="match status" value="1"/>
</dbReference>
<keyword evidence="6" id="KW-1185">Reference proteome</keyword>
<dbReference type="KEGG" id="snep:Enr13x_31270"/>
<feature type="domain" description="CusB-like beta-barrel" evidence="4">
    <location>
        <begin position="260"/>
        <end position="303"/>
    </location>
</feature>
<sequence length="348" mass="38154">MRQLFLAVAFAALGAGILIIADQHEKANDHPLPRPKIASPVAVKASVHAAGRIEGKTENVLIRPQFPGRIHSVLVSRGSRVDEGQVLFRLESKRYEAQRDLALAMLSAARANRMRLIAGARESEIEAAKQETVAAEARYESSRTRFERASKLLERNAISSQELEDRRADHDTNFALLLAARERYETVKADPRMADLMAADAEIASAEAQLEMAEIDLQRCSIVSPCPAIVLAVDINPGEWISPEMPEPALVLSNTERLRVVADVDERDALAVRPGQSCKISVDALPGQFFPGVVAEIEPRMEPKKIYGGWAGERNETHTRRVWIDLTTDATLPIGLPVEVMISGASSS</sequence>
<dbReference type="RefSeq" id="WP_145387274.1">
    <property type="nucleotide sequence ID" value="NZ_CP037423.1"/>
</dbReference>
<dbReference type="Pfam" id="PF25954">
    <property type="entry name" value="Beta-barrel_RND_2"/>
    <property type="match status" value="1"/>
</dbReference>
<evidence type="ECO:0000259" key="4">
    <source>
        <dbReference type="Pfam" id="PF25954"/>
    </source>
</evidence>
<dbReference type="Pfam" id="PF25881">
    <property type="entry name" value="HH_YBHG"/>
    <property type="match status" value="1"/>
</dbReference>
<dbReference type="PANTHER" id="PTHR32347:SF27">
    <property type="entry name" value="RND EFFLUX PUMP MEMBRANE FUSION PROTEIN BARREL-SANDWICH DOMAIN-CONTAINING PROTEIN"/>
    <property type="match status" value="1"/>
</dbReference>
<name>A0A518HQZ2_9BACT</name>
<dbReference type="Gene3D" id="2.40.50.100">
    <property type="match status" value="1"/>
</dbReference>
<comment type="subcellular location">
    <subcellularLocation>
        <location evidence="1">Cell envelope</location>
    </subcellularLocation>
</comment>
<keyword evidence="2" id="KW-0175">Coiled coil</keyword>
<dbReference type="Gene3D" id="1.10.287.470">
    <property type="entry name" value="Helix hairpin bin"/>
    <property type="match status" value="1"/>
</dbReference>
<dbReference type="SUPFAM" id="SSF111369">
    <property type="entry name" value="HlyD-like secretion proteins"/>
    <property type="match status" value="2"/>
</dbReference>
<dbReference type="InterPro" id="IPR050465">
    <property type="entry name" value="UPF0194_transport"/>
</dbReference>
<dbReference type="Gene3D" id="2.40.30.170">
    <property type="match status" value="1"/>
</dbReference>
<dbReference type="AlphaFoldDB" id="A0A518HQZ2"/>
<feature type="domain" description="YbhG-like alpha-helical hairpin" evidence="3">
    <location>
        <begin position="91"/>
        <end position="218"/>
    </location>
</feature>
<proteinExistence type="predicted"/>
<accession>A0A518HQZ2</accession>
<organism evidence="5 6">
    <name type="scientific">Stieleria neptunia</name>
    <dbReference type="NCBI Taxonomy" id="2527979"/>
    <lineage>
        <taxon>Bacteria</taxon>
        <taxon>Pseudomonadati</taxon>
        <taxon>Planctomycetota</taxon>
        <taxon>Planctomycetia</taxon>
        <taxon>Pirellulales</taxon>
        <taxon>Pirellulaceae</taxon>
        <taxon>Stieleria</taxon>
    </lineage>
</organism>
<dbReference type="GO" id="GO:0030313">
    <property type="term" value="C:cell envelope"/>
    <property type="evidence" value="ECO:0007669"/>
    <property type="project" value="UniProtKB-SubCell"/>
</dbReference>
<dbReference type="OrthoDB" id="272547at2"/>
<dbReference type="EMBL" id="CP037423">
    <property type="protein sequence ID" value="QDV43272.1"/>
    <property type="molecule type" value="Genomic_DNA"/>
</dbReference>
<evidence type="ECO:0000313" key="6">
    <source>
        <dbReference type="Proteomes" id="UP000319004"/>
    </source>
</evidence>
<protein>
    <submittedName>
        <fullName evidence="5">Inner membrane protein YiaV</fullName>
    </submittedName>
</protein>
<reference evidence="5 6" key="1">
    <citation type="submission" date="2019-03" db="EMBL/GenBank/DDBJ databases">
        <title>Deep-cultivation of Planctomycetes and their phenomic and genomic characterization uncovers novel biology.</title>
        <authorList>
            <person name="Wiegand S."/>
            <person name="Jogler M."/>
            <person name="Boedeker C."/>
            <person name="Pinto D."/>
            <person name="Vollmers J."/>
            <person name="Rivas-Marin E."/>
            <person name="Kohn T."/>
            <person name="Peeters S.H."/>
            <person name="Heuer A."/>
            <person name="Rast P."/>
            <person name="Oberbeckmann S."/>
            <person name="Bunk B."/>
            <person name="Jeske O."/>
            <person name="Meyerdierks A."/>
            <person name="Storesund J.E."/>
            <person name="Kallscheuer N."/>
            <person name="Luecker S."/>
            <person name="Lage O.M."/>
            <person name="Pohl T."/>
            <person name="Merkel B.J."/>
            <person name="Hornburger P."/>
            <person name="Mueller R.-W."/>
            <person name="Bruemmer F."/>
            <person name="Labrenz M."/>
            <person name="Spormann A.M."/>
            <person name="Op den Camp H."/>
            <person name="Overmann J."/>
            <person name="Amann R."/>
            <person name="Jetten M.S.M."/>
            <person name="Mascher T."/>
            <person name="Medema M.H."/>
            <person name="Devos D.P."/>
            <person name="Kaster A.-K."/>
            <person name="Ovreas L."/>
            <person name="Rohde M."/>
            <person name="Galperin M.Y."/>
            <person name="Jogler C."/>
        </authorList>
    </citation>
    <scope>NUCLEOTIDE SEQUENCE [LARGE SCALE GENOMIC DNA]</scope>
    <source>
        <strain evidence="5 6">Enr13</strain>
    </source>
</reference>
<evidence type="ECO:0000256" key="1">
    <source>
        <dbReference type="ARBA" id="ARBA00004196"/>
    </source>
</evidence>
<gene>
    <name evidence="5" type="primary">yiaV_2</name>
    <name evidence="5" type="ORF">Enr13x_31270</name>
</gene>
<evidence type="ECO:0000259" key="3">
    <source>
        <dbReference type="Pfam" id="PF25881"/>
    </source>
</evidence>